<feature type="transmembrane region" description="Helical" evidence="6">
    <location>
        <begin position="12"/>
        <end position="32"/>
    </location>
</feature>
<feature type="domain" description="EamA" evidence="7">
    <location>
        <begin position="162"/>
        <end position="307"/>
    </location>
</feature>
<evidence type="ECO:0000313" key="8">
    <source>
        <dbReference type="EMBL" id="UWZ81725.1"/>
    </source>
</evidence>
<evidence type="ECO:0000256" key="5">
    <source>
        <dbReference type="ARBA" id="ARBA00023136"/>
    </source>
</evidence>
<feature type="transmembrane region" description="Helical" evidence="6">
    <location>
        <begin position="234"/>
        <end position="255"/>
    </location>
</feature>
<gene>
    <name evidence="8" type="ORF">MOP44_14140</name>
</gene>
<feature type="transmembrane region" description="Helical" evidence="6">
    <location>
        <begin position="100"/>
        <end position="121"/>
    </location>
</feature>
<evidence type="ECO:0000256" key="6">
    <source>
        <dbReference type="SAM" id="Phobius"/>
    </source>
</evidence>
<name>A0A9J7BKC1_9BACT</name>
<feature type="transmembrane region" description="Helical" evidence="6">
    <location>
        <begin position="75"/>
        <end position="94"/>
    </location>
</feature>
<accession>A0A9J7BKC1</accession>
<reference evidence="8" key="1">
    <citation type="submission" date="2021-04" db="EMBL/GenBank/DDBJ databases">
        <title>Phylogenetic analysis of Acidobacteriaceae.</title>
        <authorList>
            <person name="Qiu L."/>
            <person name="Zhang Q."/>
        </authorList>
    </citation>
    <scope>NUCLEOTIDE SEQUENCE</scope>
    <source>
        <strain evidence="8">DSM 25168</strain>
    </source>
</reference>
<evidence type="ECO:0000256" key="3">
    <source>
        <dbReference type="ARBA" id="ARBA00022692"/>
    </source>
</evidence>
<dbReference type="AlphaFoldDB" id="A0A9J7BKC1"/>
<evidence type="ECO:0000256" key="4">
    <source>
        <dbReference type="ARBA" id="ARBA00022989"/>
    </source>
</evidence>
<dbReference type="Gene3D" id="1.10.3730.20">
    <property type="match status" value="1"/>
</dbReference>
<dbReference type="Pfam" id="PF00892">
    <property type="entry name" value="EamA"/>
    <property type="match status" value="2"/>
</dbReference>
<feature type="domain" description="EamA" evidence="7">
    <location>
        <begin position="14"/>
        <end position="145"/>
    </location>
</feature>
<dbReference type="InterPro" id="IPR051258">
    <property type="entry name" value="Diverse_Substrate_Transporter"/>
</dbReference>
<keyword evidence="3 6" id="KW-0812">Transmembrane</keyword>
<keyword evidence="9" id="KW-1185">Reference proteome</keyword>
<dbReference type="InterPro" id="IPR000620">
    <property type="entry name" value="EamA_dom"/>
</dbReference>
<protein>
    <submittedName>
        <fullName evidence="8">EamA family transporter</fullName>
    </submittedName>
</protein>
<dbReference type="SUPFAM" id="SSF103481">
    <property type="entry name" value="Multidrug resistance efflux transporter EmrE"/>
    <property type="match status" value="2"/>
</dbReference>
<proteinExistence type="predicted"/>
<dbReference type="InterPro" id="IPR037185">
    <property type="entry name" value="EmrE-like"/>
</dbReference>
<dbReference type="Proteomes" id="UP001059380">
    <property type="component" value="Chromosome"/>
</dbReference>
<organism evidence="8 9">
    <name type="scientific">Occallatibacter riparius</name>
    <dbReference type="NCBI Taxonomy" id="1002689"/>
    <lineage>
        <taxon>Bacteria</taxon>
        <taxon>Pseudomonadati</taxon>
        <taxon>Acidobacteriota</taxon>
        <taxon>Terriglobia</taxon>
        <taxon>Terriglobales</taxon>
        <taxon>Acidobacteriaceae</taxon>
        <taxon>Occallatibacter</taxon>
    </lineage>
</organism>
<evidence type="ECO:0000259" key="7">
    <source>
        <dbReference type="Pfam" id="PF00892"/>
    </source>
</evidence>
<evidence type="ECO:0000313" key="9">
    <source>
        <dbReference type="Proteomes" id="UP001059380"/>
    </source>
</evidence>
<feature type="transmembrane region" description="Helical" evidence="6">
    <location>
        <begin position="128"/>
        <end position="148"/>
    </location>
</feature>
<dbReference type="KEGG" id="orp:MOP44_14140"/>
<keyword evidence="4 6" id="KW-1133">Transmembrane helix</keyword>
<keyword evidence="2" id="KW-1003">Cell membrane</keyword>
<dbReference type="GO" id="GO:0005886">
    <property type="term" value="C:plasma membrane"/>
    <property type="evidence" value="ECO:0007669"/>
    <property type="project" value="UniProtKB-SubCell"/>
</dbReference>
<dbReference type="EMBL" id="CP093313">
    <property type="protein sequence ID" value="UWZ81725.1"/>
    <property type="molecule type" value="Genomic_DNA"/>
</dbReference>
<feature type="transmembrane region" description="Helical" evidence="6">
    <location>
        <begin position="191"/>
        <end position="214"/>
    </location>
</feature>
<dbReference type="RefSeq" id="WP_260790590.1">
    <property type="nucleotide sequence ID" value="NZ_CP093313.1"/>
</dbReference>
<comment type="subcellular location">
    <subcellularLocation>
        <location evidence="1">Cell membrane</location>
        <topology evidence="1">Multi-pass membrane protein</topology>
    </subcellularLocation>
</comment>
<dbReference type="PANTHER" id="PTHR42920">
    <property type="entry name" value="OS03G0707200 PROTEIN-RELATED"/>
    <property type="match status" value="1"/>
</dbReference>
<dbReference type="PANTHER" id="PTHR42920:SF5">
    <property type="entry name" value="EAMA DOMAIN-CONTAINING PROTEIN"/>
    <property type="match status" value="1"/>
</dbReference>
<sequence>MPSTAAINQRTLWLGYGACALAGCLWGTGFFFGRIAMNEMSVEYMVLYRFFFACAGLVPLAIIHRVRLTRAELKLLLISAFLGVPLQFLMQFHGLALTTVSHAALMVGTLPVLLAAAAALFAGERLDWIGWVALFCSSIGAGLIVLGGTHGHPARGEPTFRGDLLVVVSLCISLAWVLISKKLMERHSPPVVTAYTLVAGTVMLAAWILGPRLLIHWIPNNSAPVPFAHVSLKAWGALAASGLACTATTTLLWNWGIHHVPASRAGVFLNIEPALGSFLGVKLLGEHLGPFAWFGGALILGAAITLTTRKHDHDPAILLE</sequence>
<keyword evidence="5 6" id="KW-0472">Membrane</keyword>
<evidence type="ECO:0000256" key="1">
    <source>
        <dbReference type="ARBA" id="ARBA00004651"/>
    </source>
</evidence>
<feature type="transmembrane region" description="Helical" evidence="6">
    <location>
        <begin position="160"/>
        <end position="179"/>
    </location>
</feature>
<feature type="transmembrane region" description="Helical" evidence="6">
    <location>
        <begin position="44"/>
        <end position="63"/>
    </location>
</feature>
<evidence type="ECO:0000256" key="2">
    <source>
        <dbReference type="ARBA" id="ARBA00022475"/>
    </source>
</evidence>